<feature type="transmembrane region" description="Helical" evidence="6">
    <location>
        <begin position="173"/>
        <end position="193"/>
    </location>
</feature>
<dbReference type="GO" id="GO:0005886">
    <property type="term" value="C:plasma membrane"/>
    <property type="evidence" value="ECO:0007669"/>
    <property type="project" value="UniProtKB-SubCell"/>
</dbReference>
<dbReference type="PANTHER" id="PTHR32196">
    <property type="entry name" value="ABC TRANSPORTER PERMEASE PROTEIN YPHD-RELATED-RELATED"/>
    <property type="match status" value="1"/>
</dbReference>
<comment type="subcellular location">
    <subcellularLocation>
        <location evidence="1">Cell membrane</location>
        <topology evidence="1">Multi-pass membrane protein</topology>
    </subcellularLocation>
</comment>
<sequence length="336" mass="33995">MTALLPHPPTESDAEAPARFRVRGPGEFGWIWIALLALFVVSAVVAPGSTSGSALINMLPFAGVLAIAAVGQTLVVQQRGLDLSVAGGITMAGILTGYLTTRGFSLTVSLLVAAVAGVAAGAFNGFLVAKLSITPLIATLASNALIIGAVRQVSGGFPVSASPTLSDFARGRFLGVPHTVLVALVFIVVATLITRRAVIGRRFVAVGASDSTARAAGIPDVRYKIGTYAAAGLCYAFAGVILAGFIGTATPVMGNDYLLPTIAAVVVGGTPFTGGRGSVVATAAAALFLTQLGQLVLTLGAPNSIQLLAQAIALVLATAIRHIPFARLAGRRRSTA</sequence>
<accession>A0A917LJ61</accession>
<reference evidence="7" key="2">
    <citation type="submission" date="2020-09" db="EMBL/GenBank/DDBJ databases">
        <authorList>
            <person name="Sun Q."/>
            <person name="Sedlacek I."/>
        </authorList>
    </citation>
    <scope>NUCLEOTIDE SEQUENCE</scope>
    <source>
        <strain evidence="7">CCM 7905</strain>
    </source>
</reference>
<evidence type="ECO:0000256" key="3">
    <source>
        <dbReference type="ARBA" id="ARBA00022692"/>
    </source>
</evidence>
<feature type="transmembrane region" description="Helical" evidence="6">
    <location>
        <begin position="54"/>
        <end position="76"/>
    </location>
</feature>
<feature type="transmembrane region" description="Helical" evidence="6">
    <location>
        <begin position="83"/>
        <end position="100"/>
    </location>
</feature>
<gene>
    <name evidence="7" type="ORF">GCM10007304_49560</name>
</gene>
<evidence type="ECO:0000313" key="8">
    <source>
        <dbReference type="Proteomes" id="UP000654257"/>
    </source>
</evidence>
<evidence type="ECO:0000256" key="4">
    <source>
        <dbReference type="ARBA" id="ARBA00022989"/>
    </source>
</evidence>
<dbReference type="GO" id="GO:0022857">
    <property type="term" value="F:transmembrane transporter activity"/>
    <property type="evidence" value="ECO:0007669"/>
    <property type="project" value="InterPro"/>
</dbReference>
<dbReference type="RefSeq" id="WP_229746323.1">
    <property type="nucleotide sequence ID" value="NZ_BMCU01000011.1"/>
</dbReference>
<feature type="transmembrane region" description="Helical" evidence="6">
    <location>
        <begin position="257"/>
        <end position="274"/>
    </location>
</feature>
<evidence type="ECO:0000256" key="2">
    <source>
        <dbReference type="ARBA" id="ARBA00022475"/>
    </source>
</evidence>
<evidence type="ECO:0000256" key="1">
    <source>
        <dbReference type="ARBA" id="ARBA00004651"/>
    </source>
</evidence>
<feature type="transmembrane region" description="Helical" evidence="6">
    <location>
        <begin position="279"/>
        <end position="299"/>
    </location>
</feature>
<dbReference type="Pfam" id="PF02653">
    <property type="entry name" value="BPD_transp_2"/>
    <property type="match status" value="1"/>
</dbReference>
<name>A0A917LJ61_9NOCA</name>
<comment type="caution">
    <text evidence="7">The sequence shown here is derived from an EMBL/GenBank/DDBJ whole genome shotgun (WGS) entry which is preliminary data.</text>
</comment>
<evidence type="ECO:0000256" key="5">
    <source>
        <dbReference type="ARBA" id="ARBA00023136"/>
    </source>
</evidence>
<evidence type="ECO:0000256" key="6">
    <source>
        <dbReference type="SAM" id="Phobius"/>
    </source>
</evidence>
<dbReference type="Proteomes" id="UP000654257">
    <property type="component" value="Unassembled WGS sequence"/>
</dbReference>
<keyword evidence="2" id="KW-1003">Cell membrane</keyword>
<keyword evidence="8" id="KW-1185">Reference proteome</keyword>
<feature type="transmembrane region" description="Helical" evidence="6">
    <location>
        <begin position="136"/>
        <end position="153"/>
    </location>
</feature>
<keyword evidence="3 6" id="KW-0812">Transmembrane</keyword>
<dbReference type="AlphaFoldDB" id="A0A917LJ61"/>
<keyword evidence="4 6" id="KW-1133">Transmembrane helix</keyword>
<dbReference type="InterPro" id="IPR001851">
    <property type="entry name" value="ABC_transp_permease"/>
</dbReference>
<proteinExistence type="predicted"/>
<feature type="transmembrane region" description="Helical" evidence="6">
    <location>
        <begin position="305"/>
        <end position="323"/>
    </location>
</feature>
<protein>
    <submittedName>
        <fullName evidence="7">ABC transporter permease</fullName>
    </submittedName>
</protein>
<dbReference type="EMBL" id="BMCU01000011">
    <property type="protein sequence ID" value="GGG29850.1"/>
    <property type="molecule type" value="Genomic_DNA"/>
</dbReference>
<feature type="transmembrane region" description="Helical" evidence="6">
    <location>
        <begin position="28"/>
        <end position="48"/>
    </location>
</feature>
<reference evidence="7" key="1">
    <citation type="journal article" date="2014" name="Int. J. Syst. Evol. Microbiol.">
        <title>Complete genome sequence of Corynebacterium casei LMG S-19264T (=DSM 44701T), isolated from a smear-ripened cheese.</title>
        <authorList>
            <consortium name="US DOE Joint Genome Institute (JGI-PGF)"/>
            <person name="Walter F."/>
            <person name="Albersmeier A."/>
            <person name="Kalinowski J."/>
            <person name="Ruckert C."/>
        </authorList>
    </citation>
    <scope>NUCLEOTIDE SEQUENCE</scope>
    <source>
        <strain evidence="7">CCM 7905</strain>
    </source>
</reference>
<feature type="transmembrane region" description="Helical" evidence="6">
    <location>
        <begin position="225"/>
        <end position="245"/>
    </location>
</feature>
<keyword evidence="5 6" id="KW-0472">Membrane</keyword>
<feature type="transmembrane region" description="Helical" evidence="6">
    <location>
        <begin position="106"/>
        <end position="129"/>
    </location>
</feature>
<organism evidence="7 8">
    <name type="scientific">Rhodococcoides trifolii</name>
    <dbReference type="NCBI Taxonomy" id="908250"/>
    <lineage>
        <taxon>Bacteria</taxon>
        <taxon>Bacillati</taxon>
        <taxon>Actinomycetota</taxon>
        <taxon>Actinomycetes</taxon>
        <taxon>Mycobacteriales</taxon>
        <taxon>Nocardiaceae</taxon>
        <taxon>Rhodococcoides</taxon>
    </lineage>
</organism>
<evidence type="ECO:0000313" key="7">
    <source>
        <dbReference type="EMBL" id="GGG29850.1"/>
    </source>
</evidence>
<dbReference type="CDD" id="cd06579">
    <property type="entry name" value="TM_PBP1_transp_AraH_like"/>
    <property type="match status" value="1"/>
</dbReference>